<protein>
    <submittedName>
        <fullName evidence="2">Uncharacterized protein</fullName>
    </submittedName>
</protein>
<reference evidence="2 3" key="1">
    <citation type="journal article" date="2021" name="Nat. Plants">
        <title>The Taxus genome provides insights into paclitaxel biosynthesis.</title>
        <authorList>
            <person name="Xiong X."/>
            <person name="Gou J."/>
            <person name="Liao Q."/>
            <person name="Li Y."/>
            <person name="Zhou Q."/>
            <person name="Bi G."/>
            <person name="Li C."/>
            <person name="Du R."/>
            <person name="Wang X."/>
            <person name="Sun T."/>
            <person name="Guo L."/>
            <person name="Liang H."/>
            <person name="Lu P."/>
            <person name="Wu Y."/>
            <person name="Zhang Z."/>
            <person name="Ro D.K."/>
            <person name="Shang Y."/>
            <person name="Huang S."/>
            <person name="Yan J."/>
        </authorList>
    </citation>
    <scope>NUCLEOTIDE SEQUENCE [LARGE SCALE GENOMIC DNA]</scope>
    <source>
        <strain evidence="2">Ta-2019</strain>
    </source>
</reference>
<comment type="caution">
    <text evidence="2">The sequence shown here is derived from an EMBL/GenBank/DDBJ whole genome shotgun (WGS) entry which is preliminary data.</text>
</comment>
<feature type="region of interest" description="Disordered" evidence="1">
    <location>
        <begin position="1"/>
        <end position="20"/>
    </location>
</feature>
<feature type="non-terminal residue" evidence="2">
    <location>
        <position position="1"/>
    </location>
</feature>
<dbReference type="AlphaFoldDB" id="A0AA38GAF9"/>
<keyword evidence="3" id="KW-1185">Reference proteome</keyword>
<feature type="compositionally biased region" description="Polar residues" evidence="1">
    <location>
        <begin position="11"/>
        <end position="20"/>
    </location>
</feature>
<feature type="non-terminal residue" evidence="2">
    <location>
        <position position="87"/>
    </location>
</feature>
<dbReference type="EMBL" id="JAHRHJ020000004">
    <property type="protein sequence ID" value="KAH9318377.1"/>
    <property type="molecule type" value="Genomic_DNA"/>
</dbReference>
<name>A0AA38GAF9_TAXCH</name>
<evidence type="ECO:0000313" key="3">
    <source>
        <dbReference type="Proteomes" id="UP000824469"/>
    </source>
</evidence>
<proteinExistence type="predicted"/>
<gene>
    <name evidence="2" type="ORF">KI387_020146</name>
</gene>
<sequence length="87" mass="9599">GCGSLMGQARACSSPSLGADVSSTSSGLVHHMVQPKYVSRPAENYPGWTIWRTELGLILTPKACVLRPEGCILYVFIYYYEENIDGW</sequence>
<evidence type="ECO:0000256" key="1">
    <source>
        <dbReference type="SAM" id="MobiDB-lite"/>
    </source>
</evidence>
<dbReference type="Proteomes" id="UP000824469">
    <property type="component" value="Unassembled WGS sequence"/>
</dbReference>
<evidence type="ECO:0000313" key="2">
    <source>
        <dbReference type="EMBL" id="KAH9318377.1"/>
    </source>
</evidence>
<organism evidence="2 3">
    <name type="scientific">Taxus chinensis</name>
    <name type="common">Chinese yew</name>
    <name type="synonym">Taxus wallichiana var. chinensis</name>
    <dbReference type="NCBI Taxonomy" id="29808"/>
    <lineage>
        <taxon>Eukaryota</taxon>
        <taxon>Viridiplantae</taxon>
        <taxon>Streptophyta</taxon>
        <taxon>Embryophyta</taxon>
        <taxon>Tracheophyta</taxon>
        <taxon>Spermatophyta</taxon>
        <taxon>Pinopsida</taxon>
        <taxon>Pinidae</taxon>
        <taxon>Conifers II</taxon>
        <taxon>Cupressales</taxon>
        <taxon>Taxaceae</taxon>
        <taxon>Taxus</taxon>
    </lineage>
</organism>
<accession>A0AA38GAF9</accession>